<name>A0A6G1JNL0_9PLEO</name>
<accession>A0A6G1JNL0</accession>
<dbReference type="EMBL" id="MU005569">
    <property type="protein sequence ID" value="KAF2692076.1"/>
    <property type="molecule type" value="Genomic_DNA"/>
</dbReference>
<organism evidence="1 2">
    <name type="scientific">Lentithecium fluviatile CBS 122367</name>
    <dbReference type="NCBI Taxonomy" id="1168545"/>
    <lineage>
        <taxon>Eukaryota</taxon>
        <taxon>Fungi</taxon>
        <taxon>Dikarya</taxon>
        <taxon>Ascomycota</taxon>
        <taxon>Pezizomycotina</taxon>
        <taxon>Dothideomycetes</taxon>
        <taxon>Pleosporomycetidae</taxon>
        <taxon>Pleosporales</taxon>
        <taxon>Massarineae</taxon>
        <taxon>Lentitheciaceae</taxon>
        <taxon>Lentithecium</taxon>
    </lineage>
</organism>
<dbReference type="OrthoDB" id="160645at2759"/>
<reference evidence="1" key="1">
    <citation type="journal article" date="2020" name="Stud. Mycol.">
        <title>101 Dothideomycetes genomes: a test case for predicting lifestyles and emergence of pathogens.</title>
        <authorList>
            <person name="Haridas S."/>
            <person name="Albert R."/>
            <person name="Binder M."/>
            <person name="Bloem J."/>
            <person name="Labutti K."/>
            <person name="Salamov A."/>
            <person name="Andreopoulos B."/>
            <person name="Baker S."/>
            <person name="Barry K."/>
            <person name="Bills G."/>
            <person name="Bluhm B."/>
            <person name="Cannon C."/>
            <person name="Castanera R."/>
            <person name="Culley D."/>
            <person name="Daum C."/>
            <person name="Ezra D."/>
            <person name="Gonzalez J."/>
            <person name="Henrissat B."/>
            <person name="Kuo A."/>
            <person name="Liang C."/>
            <person name="Lipzen A."/>
            <person name="Lutzoni F."/>
            <person name="Magnuson J."/>
            <person name="Mondo S."/>
            <person name="Nolan M."/>
            <person name="Ohm R."/>
            <person name="Pangilinan J."/>
            <person name="Park H.-J."/>
            <person name="Ramirez L."/>
            <person name="Alfaro M."/>
            <person name="Sun H."/>
            <person name="Tritt A."/>
            <person name="Yoshinaga Y."/>
            <person name="Zwiers L.-H."/>
            <person name="Turgeon B."/>
            <person name="Goodwin S."/>
            <person name="Spatafora J."/>
            <person name="Crous P."/>
            <person name="Grigoriev I."/>
        </authorList>
    </citation>
    <scope>NUCLEOTIDE SEQUENCE</scope>
    <source>
        <strain evidence="1">CBS 122367</strain>
    </source>
</reference>
<dbReference type="Proteomes" id="UP000799291">
    <property type="component" value="Unassembled WGS sequence"/>
</dbReference>
<evidence type="ECO:0000313" key="2">
    <source>
        <dbReference type="Proteomes" id="UP000799291"/>
    </source>
</evidence>
<sequence length="184" mass="20376">MANPDGSVHVRYSPNGNIYAVPEAKVPTDVKEHEWSGWFASDESGSITFGDSLGRMFHGYQDSIQEQGISRLRLHKPNELPKTAWPVIFTALLQDNVNSSALVTQNPTLLLADPADGVYVPILCVYEREGMYPKMFMANDTETGAATLMSNEPEVIARITGEKVKRCGTMSLTNWRTGQEVPEE</sequence>
<proteinExistence type="predicted"/>
<protein>
    <submittedName>
        <fullName evidence="1">Uncharacterized protein</fullName>
    </submittedName>
</protein>
<gene>
    <name evidence="1" type="ORF">K458DRAFT_425896</name>
</gene>
<keyword evidence="2" id="KW-1185">Reference proteome</keyword>
<dbReference type="AlphaFoldDB" id="A0A6G1JNL0"/>
<evidence type="ECO:0000313" key="1">
    <source>
        <dbReference type="EMBL" id="KAF2692076.1"/>
    </source>
</evidence>